<keyword evidence="1" id="KW-1133">Transmembrane helix</keyword>
<accession>A0A381WSH7</accession>
<feature type="non-terminal residue" evidence="2">
    <location>
        <position position="1"/>
    </location>
</feature>
<keyword evidence="1" id="KW-0812">Transmembrane</keyword>
<evidence type="ECO:0000313" key="2">
    <source>
        <dbReference type="EMBL" id="SVA54893.1"/>
    </source>
</evidence>
<sequence>VKLSSIQRQWWVGIMFFLTVVVLFPLEFYGKIIERGIGNYLKWQNNARPQLGRVWDKDRQTILAQTKVQSIRSLLDSRQESAEAIDSLKALFENTEPSFPLVLSREKFLDLYYDFPGQWSVRIISPFELISIDSKYNWTRVLLKRFGQWFTISFLDSHNIPVHEVFVATDALKEVQATRTVKQGSLEEVGFKKDRVYSVAVFLPLLQTLDPKTQYAVFPDPRWFLSKDYSITRIGVRELESSKKSLPSLEFGIEYNTDYYTGVLLIPVFQEIANNLLSQIERTNFDIWGEEFSALAVPPVGDNP</sequence>
<reference evidence="2" key="1">
    <citation type="submission" date="2018-05" db="EMBL/GenBank/DDBJ databases">
        <authorList>
            <person name="Lanie J.A."/>
            <person name="Ng W.-L."/>
            <person name="Kazmierczak K.M."/>
            <person name="Andrzejewski T.M."/>
            <person name="Davidsen T.M."/>
            <person name="Wayne K.J."/>
            <person name="Tettelin H."/>
            <person name="Glass J.I."/>
            <person name="Rusch D."/>
            <person name="Podicherti R."/>
            <person name="Tsui H.-C.T."/>
            <person name="Winkler M.E."/>
        </authorList>
    </citation>
    <scope>NUCLEOTIDE SEQUENCE</scope>
</reference>
<organism evidence="2">
    <name type="scientific">marine metagenome</name>
    <dbReference type="NCBI Taxonomy" id="408172"/>
    <lineage>
        <taxon>unclassified sequences</taxon>
        <taxon>metagenomes</taxon>
        <taxon>ecological metagenomes</taxon>
    </lineage>
</organism>
<dbReference type="AlphaFoldDB" id="A0A381WSH7"/>
<name>A0A381WSH7_9ZZZZ</name>
<gene>
    <name evidence="2" type="ORF">METZ01_LOCUS107747</name>
</gene>
<protein>
    <submittedName>
        <fullName evidence="2">Uncharacterized protein</fullName>
    </submittedName>
</protein>
<proteinExistence type="predicted"/>
<dbReference type="EMBL" id="UINC01012589">
    <property type="protein sequence ID" value="SVA54893.1"/>
    <property type="molecule type" value="Genomic_DNA"/>
</dbReference>
<keyword evidence="1" id="KW-0472">Membrane</keyword>
<feature type="transmembrane region" description="Helical" evidence="1">
    <location>
        <begin position="12"/>
        <end position="30"/>
    </location>
</feature>
<evidence type="ECO:0000256" key="1">
    <source>
        <dbReference type="SAM" id="Phobius"/>
    </source>
</evidence>